<dbReference type="InterPro" id="IPR029044">
    <property type="entry name" value="Nucleotide-diphossugar_trans"/>
</dbReference>
<dbReference type="EMBL" id="DTGD01000253">
    <property type="protein sequence ID" value="HGB36567.1"/>
    <property type="molecule type" value="Genomic_DNA"/>
</dbReference>
<dbReference type="GO" id="GO:0016740">
    <property type="term" value="F:transferase activity"/>
    <property type="evidence" value="ECO:0007669"/>
    <property type="project" value="UniProtKB-KW"/>
</dbReference>
<dbReference type="PANTHER" id="PTHR22916">
    <property type="entry name" value="GLYCOSYLTRANSFERASE"/>
    <property type="match status" value="1"/>
</dbReference>
<dbReference type="CDD" id="cd00761">
    <property type="entry name" value="Glyco_tranf_GTA_type"/>
    <property type="match status" value="1"/>
</dbReference>
<dbReference type="Pfam" id="PF00535">
    <property type="entry name" value="Glycos_transf_2"/>
    <property type="match status" value="1"/>
</dbReference>
<accession>A0A7V3NUV5</accession>
<gene>
    <name evidence="2" type="ORF">ENV38_06665</name>
</gene>
<organism evidence="2">
    <name type="scientific">candidate division WOR-3 bacterium</name>
    <dbReference type="NCBI Taxonomy" id="2052148"/>
    <lineage>
        <taxon>Bacteria</taxon>
        <taxon>Bacteria division WOR-3</taxon>
    </lineage>
</organism>
<dbReference type="SUPFAM" id="SSF53448">
    <property type="entry name" value="Nucleotide-diphospho-sugar transferases"/>
    <property type="match status" value="1"/>
</dbReference>
<evidence type="ECO:0000313" key="2">
    <source>
        <dbReference type="EMBL" id="HGB36567.1"/>
    </source>
</evidence>
<dbReference type="InterPro" id="IPR001173">
    <property type="entry name" value="Glyco_trans_2-like"/>
</dbReference>
<keyword evidence="2" id="KW-0808">Transferase</keyword>
<proteinExistence type="predicted"/>
<reference evidence="2" key="1">
    <citation type="journal article" date="2020" name="mSystems">
        <title>Genome- and Community-Level Interaction Insights into Carbon Utilization and Element Cycling Functions of Hydrothermarchaeota in Hydrothermal Sediment.</title>
        <authorList>
            <person name="Zhou Z."/>
            <person name="Liu Y."/>
            <person name="Xu W."/>
            <person name="Pan J."/>
            <person name="Luo Z.H."/>
            <person name="Li M."/>
        </authorList>
    </citation>
    <scope>NUCLEOTIDE SEQUENCE [LARGE SCALE GENOMIC DNA]</scope>
    <source>
        <strain evidence="2">SpSt-754</strain>
    </source>
</reference>
<sequence>MNYSAVIPTYKRGKDLKRCVVNLLSQTLKPSEIIISGVEGDAETYEAFKSLKEIYPDENIRLVVTSVRGISAGRNNGLLNAKEDLVLMVDDDVELPPNFAERGFDKLSHYGALIVTGLEEGLKEPPKMQNFIRKLFFFDYYDKYKQIVLPSGAKVMAYCPTSDIKAEYLGSHVWLMKREIINHIRFDETMVTYSHREDQDFSYSVYKKFGPKLILSPDLKFKHLHAPGGRLGQGKMSHIVVYNLMLNFRKHFFNKKGAKIIFTWSLLGLILQSLHQAIKKRNDTIFIETFNAVVNVINNWNLIKHHKFSRLYEKLNQ</sequence>
<protein>
    <submittedName>
        <fullName evidence="2">Glycosyltransferase</fullName>
    </submittedName>
</protein>
<evidence type="ECO:0000259" key="1">
    <source>
        <dbReference type="Pfam" id="PF00535"/>
    </source>
</evidence>
<comment type="caution">
    <text evidence="2">The sequence shown here is derived from an EMBL/GenBank/DDBJ whole genome shotgun (WGS) entry which is preliminary data.</text>
</comment>
<dbReference type="PANTHER" id="PTHR22916:SF71">
    <property type="entry name" value="GLYCOSYL TRANSFERASE"/>
    <property type="match status" value="1"/>
</dbReference>
<dbReference type="AlphaFoldDB" id="A0A7V3NUV5"/>
<dbReference type="Gene3D" id="3.90.550.10">
    <property type="entry name" value="Spore Coat Polysaccharide Biosynthesis Protein SpsA, Chain A"/>
    <property type="match status" value="1"/>
</dbReference>
<feature type="domain" description="Glycosyltransferase 2-like" evidence="1">
    <location>
        <begin position="4"/>
        <end position="117"/>
    </location>
</feature>
<name>A0A7V3NUV5_UNCW3</name>